<dbReference type="GO" id="GO:0003824">
    <property type="term" value="F:catalytic activity"/>
    <property type="evidence" value="ECO:0007669"/>
    <property type="project" value="UniProtKB-ARBA"/>
</dbReference>
<dbReference type="PANTHER" id="PTHR37017">
    <property type="entry name" value="AB HYDROLASE-1 DOMAIN-CONTAINING PROTEIN-RELATED"/>
    <property type="match status" value="1"/>
</dbReference>
<evidence type="ECO:0000259" key="1">
    <source>
        <dbReference type="Pfam" id="PF12697"/>
    </source>
</evidence>
<dbReference type="AlphaFoldDB" id="A0A931DSC0"/>
<dbReference type="EMBL" id="JADOUA010000001">
    <property type="protein sequence ID" value="MBG6092936.1"/>
    <property type="molecule type" value="Genomic_DNA"/>
</dbReference>
<dbReference type="InterPro" id="IPR000073">
    <property type="entry name" value="AB_hydrolase_1"/>
</dbReference>
<keyword evidence="3" id="KW-1185">Reference proteome</keyword>
<dbReference type="Proteomes" id="UP000614047">
    <property type="component" value="Unassembled WGS sequence"/>
</dbReference>
<protein>
    <submittedName>
        <fullName evidence="2">Pimeloyl-ACP methyl ester carboxylesterase</fullName>
    </submittedName>
</protein>
<evidence type="ECO:0000313" key="3">
    <source>
        <dbReference type="Proteomes" id="UP000614047"/>
    </source>
</evidence>
<proteinExistence type="predicted"/>
<dbReference type="RefSeq" id="WP_197015056.1">
    <property type="nucleotide sequence ID" value="NZ_BAABES010000023.1"/>
</dbReference>
<sequence length="228" mass="24203">MSTFILVHGAWNQGTTWKKTLPILQAPGRTVLTPSLRADAGTRLSDHVTQVEELIAKASGFGGPVTLVAHSYAGVPASQAVIRSGGVDRLVLLDAWLAPAGKSLLDVAPDWFADWCRTSATGDPAMLPIPPLGSIGVPDDSAEAAWLGRRLVEHPLATFTDPVESTLDSQRLDALGVERHALLCVPGTMPFREFAIEAGCAIDEISSGHSVMVTRPVTLARRLLRLGS</sequence>
<evidence type="ECO:0000313" key="2">
    <source>
        <dbReference type="EMBL" id="MBG6092936.1"/>
    </source>
</evidence>
<accession>A0A931DSC0</accession>
<dbReference type="InterPro" id="IPR052897">
    <property type="entry name" value="Sec-Metab_Biosynth_Hydrolase"/>
</dbReference>
<dbReference type="SUPFAM" id="SSF53474">
    <property type="entry name" value="alpha/beta-Hydrolases"/>
    <property type="match status" value="1"/>
</dbReference>
<dbReference type="InterPro" id="IPR029058">
    <property type="entry name" value="AB_hydrolase_fold"/>
</dbReference>
<gene>
    <name evidence="2" type="ORF">IW256_007049</name>
</gene>
<reference evidence="2" key="1">
    <citation type="submission" date="2020-11" db="EMBL/GenBank/DDBJ databases">
        <title>Sequencing the genomes of 1000 actinobacteria strains.</title>
        <authorList>
            <person name="Klenk H.-P."/>
        </authorList>
    </citation>
    <scope>NUCLEOTIDE SEQUENCE</scope>
    <source>
        <strain evidence="2">DSM 43175</strain>
    </source>
</reference>
<dbReference type="Pfam" id="PF12697">
    <property type="entry name" value="Abhydrolase_6"/>
    <property type="match status" value="1"/>
</dbReference>
<dbReference type="PANTHER" id="PTHR37017:SF11">
    <property type="entry name" value="ESTERASE_LIPASE_THIOESTERASE DOMAIN-CONTAINING PROTEIN"/>
    <property type="match status" value="1"/>
</dbReference>
<name>A0A931DSC0_9ACTN</name>
<dbReference type="Gene3D" id="3.40.50.1820">
    <property type="entry name" value="alpha/beta hydrolase"/>
    <property type="match status" value="1"/>
</dbReference>
<comment type="caution">
    <text evidence="2">The sequence shown here is derived from an EMBL/GenBank/DDBJ whole genome shotgun (WGS) entry which is preliminary data.</text>
</comment>
<feature type="domain" description="AB hydrolase-1" evidence="1">
    <location>
        <begin position="5"/>
        <end position="221"/>
    </location>
</feature>
<organism evidence="2 3">
    <name type="scientific">Actinomadura viridis</name>
    <dbReference type="NCBI Taxonomy" id="58110"/>
    <lineage>
        <taxon>Bacteria</taxon>
        <taxon>Bacillati</taxon>
        <taxon>Actinomycetota</taxon>
        <taxon>Actinomycetes</taxon>
        <taxon>Streptosporangiales</taxon>
        <taxon>Thermomonosporaceae</taxon>
        <taxon>Actinomadura</taxon>
    </lineage>
</organism>